<feature type="non-terminal residue" evidence="2">
    <location>
        <position position="1"/>
    </location>
</feature>
<evidence type="ECO:0000313" key="2">
    <source>
        <dbReference type="EMBL" id="CUG89142.1"/>
    </source>
</evidence>
<reference evidence="3" key="1">
    <citation type="submission" date="2015-09" db="EMBL/GenBank/DDBJ databases">
        <authorList>
            <consortium name="Pathogen Informatics"/>
        </authorList>
    </citation>
    <scope>NUCLEOTIDE SEQUENCE [LARGE SCALE GENOMIC DNA]</scope>
    <source>
        <strain evidence="3">Lake Konstanz</strain>
    </source>
</reference>
<feature type="region of interest" description="Disordered" evidence="1">
    <location>
        <begin position="316"/>
        <end position="352"/>
    </location>
</feature>
<organism evidence="2 3">
    <name type="scientific">Bodo saltans</name>
    <name type="common">Flagellated protozoan</name>
    <dbReference type="NCBI Taxonomy" id="75058"/>
    <lineage>
        <taxon>Eukaryota</taxon>
        <taxon>Discoba</taxon>
        <taxon>Euglenozoa</taxon>
        <taxon>Kinetoplastea</taxon>
        <taxon>Metakinetoplastina</taxon>
        <taxon>Eubodonida</taxon>
        <taxon>Bodonidae</taxon>
        <taxon>Bodo</taxon>
    </lineage>
</organism>
<feature type="compositionally biased region" description="Polar residues" evidence="1">
    <location>
        <begin position="1"/>
        <end position="17"/>
    </location>
</feature>
<feature type="compositionally biased region" description="Polar residues" evidence="1">
    <location>
        <begin position="631"/>
        <end position="647"/>
    </location>
</feature>
<name>A0A0S4JC84_BODSA</name>
<protein>
    <submittedName>
        <fullName evidence="2">Uncharacterized protein</fullName>
    </submittedName>
</protein>
<keyword evidence="3" id="KW-1185">Reference proteome</keyword>
<evidence type="ECO:0000313" key="3">
    <source>
        <dbReference type="Proteomes" id="UP000051952"/>
    </source>
</evidence>
<feature type="region of interest" description="Disordered" evidence="1">
    <location>
        <begin position="508"/>
        <end position="534"/>
    </location>
</feature>
<evidence type="ECO:0000256" key="1">
    <source>
        <dbReference type="SAM" id="MobiDB-lite"/>
    </source>
</evidence>
<sequence>VQQAQPLTSFTTTQKDSSPIREKSLNTSKTPTSTSLEAHYPLNDQHSAGVPVVGDSKHRDEKSQVPLNVSWNKGTGSSLAAPRFYFLEVVELDNINSIESEYRNETLRQERYAFAAVREIWNMDFQWVQELQAEERREALARQEFLVEQKRKAFLERQEEIARLHKKTASTGTQSVLSFNPADSSRAGTSLGGRASQALLERSVHSVIGNASVPASRSGTSTQHREGFPALTGAVSPTLPYTASSGVPKEYAQCAYGDPHSTAPSSLGFGAAAPHIIYPTSISGYGAPHQSGRSERDSSQHFASRKEIVVSTRVVSPTDDGPYQDGARHVGTYDVSERSSSSQVEHSTHAGSQRLAALEGMLQDLLDDQDIERSLVEDEEQAARKDLLRQLREGRMVEFDWSMGGYRRLISTYSTNASRMESRNETLAPAPPSAMPSGATYSMRVESVAQNTSSSRAGSGLPFIPQQEYLLQQHRQYAPGGGGVSHAHDQRHLPDFLRNSNASRATCSQCGRETTSSVRNHRGQGGGGAHHHNNDYQAQYVMSPHPLSPSLNNYEHNHHDAQGIQCPPLRGAPPSSSLVACVLRSPSHPVAKYGYGGAPQPMSEFLPRNSPDYKHGVALSYPMFQPPAHHNPTSSATGGVSGVTPTRSPLIPQRATHRRH</sequence>
<dbReference type="Proteomes" id="UP000051952">
    <property type="component" value="Unassembled WGS sequence"/>
</dbReference>
<feature type="region of interest" description="Disordered" evidence="1">
    <location>
        <begin position="1"/>
        <end position="63"/>
    </location>
</feature>
<feature type="compositionally biased region" description="Polar residues" evidence="1">
    <location>
        <begin position="25"/>
        <end position="36"/>
    </location>
</feature>
<accession>A0A0S4JC84</accession>
<dbReference type="EMBL" id="CYKH01001710">
    <property type="protein sequence ID" value="CUG89142.1"/>
    <property type="molecule type" value="Genomic_DNA"/>
</dbReference>
<gene>
    <name evidence="2" type="ORF">BSAL_19535</name>
</gene>
<proteinExistence type="predicted"/>
<dbReference type="VEuPathDB" id="TriTrypDB:BSAL_19535"/>
<feature type="region of interest" description="Disordered" evidence="1">
    <location>
        <begin position="625"/>
        <end position="660"/>
    </location>
</feature>
<feature type="compositionally biased region" description="Polar residues" evidence="1">
    <location>
        <begin position="508"/>
        <end position="518"/>
    </location>
</feature>
<dbReference type="AlphaFoldDB" id="A0A0S4JC84"/>